<sequence>MRKSILLICVLCLGALLSEMKGQTATFKALFLYNFTKNIDWPAEANGSDLVITILGDDDVSAELEKIAKVKKAGNKSIKIVQARSVKEVGDSHIVFLGAAKSALMQTLSYEQQDKPVLLVADKGGLCKQGAGISFVTVSGKLRYEICPALIESHNLKVTQKIISLGIEVQ</sequence>
<accession>A0A941F7Y1</accession>
<dbReference type="EMBL" id="JAGTAR010000032">
    <property type="protein sequence ID" value="MBR8537443.1"/>
    <property type="molecule type" value="Genomic_DNA"/>
</dbReference>
<evidence type="ECO:0000313" key="1">
    <source>
        <dbReference type="EMBL" id="MBR8537443.1"/>
    </source>
</evidence>
<dbReference type="RefSeq" id="WP_212192468.1">
    <property type="nucleotide sequence ID" value="NZ_JAGTAR010000032.1"/>
</dbReference>
<keyword evidence="2" id="KW-1185">Reference proteome</keyword>
<dbReference type="InterPro" id="IPR025293">
    <property type="entry name" value="YfiR/HmsC-like"/>
</dbReference>
<protein>
    <submittedName>
        <fullName evidence="1">YfiR family protein</fullName>
    </submittedName>
</protein>
<comment type="caution">
    <text evidence="1">The sequence shown here is derived from an EMBL/GenBank/DDBJ whole genome shotgun (WGS) entry which is preliminary data.</text>
</comment>
<evidence type="ECO:0000313" key="2">
    <source>
        <dbReference type="Proteomes" id="UP000679220"/>
    </source>
</evidence>
<dbReference type="Proteomes" id="UP000679220">
    <property type="component" value="Unassembled WGS sequence"/>
</dbReference>
<dbReference type="AlphaFoldDB" id="A0A941F7Y1"/>
<name>A0A941F7Y1_9BACT</name>
<gene>
    <name evidence="1" type="ORF">KDU71_17880</name>
</gene>
<reference evidence="1" key="1">
    <citation type="journal article" date="2018" name="Int. J. Syst. Evol. Microbiol.">
        <title>Carboxylicivirga sediminis sp. nov., isolated from coastal sediment.</title>
        <authorList>
            <person name="Wang F.Q."/>
            <person name="Ren L.H."/>
            <person name="Zou R.J."/>
            <person name="Sun Y.Z."/>
            <person name="Liu X.J."/>
            <person name="Jiang F."/>
            <person name="Liu L.J."/>
        </authorList>
    </citation>
    <scope>NUCLEOTIDE SEQUENCE</scope>
    <source>
        <strain evidence="1">JR1</strain>
    </source>
</reference>
<reference evidence="1" key="2">
    <citation type="submission" date="2021-04" db="EMBL/GenBank/DDBJ databases">
        <authorList>
            <person name="Zhang T."/>
            <person name="Zhang Y."/>
            <person name="Lu D."/>
            <person name="Zuo D."/>
            <person name="Du Z."/>
        </authorList>
    </citation>
    <scope>NUCLEOTIDE SEQUENCE</scope>
    <source>
        <strain evidence="1">JR1</strain>
    </source>
</reference>
<organism evidence="1 2">
    <name type="scientific">Carboxylicivirga sediminis</name>
    <dbReference type="NCBI Taxonomy" id="2006564"/>
    <lineage>
        <taxon>Bacteria</taxon>
        <taxon>Pseudomonadati</taxon>
        <taxon>Bacteroidota</taxon>
        <taxon>Bacteroidia</taxon>
        <taxon>Marinilabiliales</taxon>
        <taxon>Marinilabiliaceae</taxon>
        <taxon>Carboxylicivirga</taxon>
    </lineage>
</organism>
<proteinExistence type="predicted"/>
<dbReference type="Pfam" id="PF13689">
    <property type="entry name" value="DUF4154"/>
    <property type="match status" value="1"/>
</dbReference>